<protein>
    <submittedName>
        <fullName evidence="1">Predicted protein</fullName>
    </submittedName>
</protein>
<name>B0DDV3_LACBS</name>
<dbReference type="EMBL" id="DS547105">
    <property type="protein sequence ID" value="EDR07151.1"/>
    <property type="molecule type" value="Genomic_DNA"/>
</dbReference>
<accession>B0DDV3</accession>
<reference evidence="1 2" key="1">
    <citation type="journal article" date="2008" name="Nature">
        <title>The genome of Laccaria bicolor provides insights into mycorrhizal symbiosis.</title>
        <authorList>
            <person name="Martin F."/>
            <person name="Aerts A."/>
            <person name="Ahren D."/>
            <person name="Brun A."/>
            <person name="Danchin E.G.J."/>
            <person name="Duchaussoy F."/>
            <person name="Gibon J."/>
            <person name="Kohler A."/>
            <person name="Lindquist E."/>
            <person name="Pereda V."/>
            <person name="Salamov A."/>
            <person name="Shapiro H.J."/>
            <person name="Wuyts J."/>
            <person name="Blaudez D."/>
            <person name="Buee M."/>
            <person name="Brokstein P."/>
            <person name="Canbaeck B."/>
            <person name="Cohen D."/>
            <person name="Courty P.E."/>
            <person name="Coutinho P.M."/>
            <person name="Delaruelle C."/>
            <person name="Detter J.C."/>
            <person name="Deveau A."/>
            <person name="DiFazio S."/>
            <person name="Duplessis S."/>
            <person name="Fraissinet-Tachet L."/>
            <person name="Lucic E."/>
            <person name="Frey-Klett P."/>
            <person name="Fourrey C."/>
            <person name="Feussner I."/>
            <person name="Gay G."/>
            <person name="Grimwood J."/>
            <person name="Hoegger P.J."/>
            <person name="Jain P."/>
            <person name="Kilaru S."/>
            <person name="Labbe J."/>
            <person name="Lin Y.C."/>
            <person name="Legue V."/>
            <person name="Le Tacon F."/>
            <person name="Marmeisse R."/>
            <person name="Melayah D."/>
            <person name="Montanini B."/>
            <person name="Muratet M."/>
            <person name="Nehls U."/>
            <person name="Niculita-Hirzel H."/>
            <person name="Oudot-Le Secq M.P."/>
            <person name="Peter M."/>
            <person name="Quesneville H."/>
            <person name="Rajashekar B."/>
            <person name="Reich M."/>
            <person name="Rouhier N."/>
            <person name="Schmutz J."/>
            <person name="Yin T."/>
            <person name="Chalot M."/>
            <person name="Henrissat B."/>
            <person name="Kuees U."/>
            <person name="Lucas S."/>
            <person name="Van de Peer Y."/>
            <person name="Podila G.K."/>
            <person name="Polle A."/>
            <person name="Pukkila P.J."/>
            <person name="Richardson P.M."/>
            <person name="Rouze P."/>
            <person name="Sanders I.R."/>
            <person name="Stajich J.E."/>
            <person name="Tunlid A."/>
            <person name="Tuskan G."/>
            <person name="Grigoriev I.V."/>
        </authorList>
    </citation>
    <scope>NUCLEOTIDE SEQUENCE [LARGE SCALE GENOMIC DNA]</scope>
    <source>
        <strain evidence="2">S238N-H82 / ATCC MYA-4686</strain>
    </source>
</reference>
<dbReference type="GeneID" id="6077651"/>
<dbReference type="KEGG" id="lbc:LACBIDRAFT_299019"/>
<dbReference type="Proteomes" id="UP000001194">
    <property type="component" value="Unassembled WGS sequence"/>
</dbReference>
<organism evidence="2">
    <name type="scientific">Laccaria bicolor (strain S238N-H82 / ATCC MYA-4686)</name>
    <name type="common">Bicoloured deceiver</name>
    <name type="synonym">Laccaria laccata var. bicolor</name>
    <dbReference type="NCBI Taxonomy" id="486041"/>
    <lineage>
        <taxon>Eukaryota</taxon>
        <taxon>Fungi</taxon>
        <taxon>Dikarya</taxon>
        <taxon>Basidiomycota</taxon>
        <taxon>Agaricomycotina</taxon>
        <taxon>Agaricomycetes</taxon>
        <taxon>Agaricomycetidae</taxon>
        <taxon>Agaricales</taxon>
        <taxon>Agaricineae</taxon>
        <taxon>Hydnangiaceae</taxon>
        <taxon>Laccaria</taxon>
    </lineage>
</organism>
<evidence type="ECO:0000313" key="1">
    <source>
        <dbReference type="EMBL" id="EDR07151.1"/>
    </source>
</evidence>
<dbReference type="HOGENOM" id="CLU_737833_0_0_1"/>
<sequence length="375" mass="42091">MISPYISSPPEFINLLNNLLDCAISIRSSHVFVAAVPLLRSLAVFLLLRTFVRYLFGSPPRSSQLEFNSQVEHPAPVESTVKVPPPVNLHLLEVIIDSCRGDSDWFNRVMRGLAIQRQQATYQGKIKMNFYLVNRRANPSMTESYAALCGAWAIATGDPLADHKDVTFEVKVDEEECIFRDDRGSLDEEMCPAGSDVPVQAFRPAEFLDIGEKPHITGFHWRGCNIAIDDFVGILLHCPNLETVDVDYIGTDTPILNATLPRKTRTPSPHCLKTLTVASAIDTHQLFDSLQLQLSHLSLTLSSEQTIHDLNIDWKQLERFYLDCWLNPAELMAIQSKVHKNTQVEICCTAIPDPKPLSGYQVIPGSPNNVRLRFQ</sequence>
<evidence type="ECO:0000313" key="2">
    <source>
        <dbReference type="Proteomes" id="UP000001194"/>
    </source>
</evidence>
<dbReference type="AlphaFoldDB" id="B0DDV3"/>
<gene>
    <name evidence="1" type="ORF">LACBIDRAFT_299019</name>
</gene>
<dbReference type="InParanoid" id="B0DDV3"/>
<keyword evidence="2" id="KW-1185">Reference proteome</keyword>
<proteinExistence type="predicted"/>
<dbReference type="OrthoDB" id="10378144at2759"/>
<dbReference type="RefSeq" id="XP_001882082.1">
    <property type="nucleotide sequence ID" value="XM_001882047.1"/>
</dbReference>